<dbReference type="Proteomes" id="UP001152888">
    <property type="component" value="Unassembled WGS sequence"/>
</dbReference>
<evidence type="ECO:0000313" key="2">
    <source>
        <dbReference type="EMBL" id="CAH1985169.1"/>
    </source>
</evidence>
<proteinExistence type="predicted"/>
<feature type="region of interest" description="Disordered" evidence="1">
    <location>
        <begin position="1"/>
        <end position="26"/>
    </location>
</feature>
<name>A0A9P0PL62_ACAOB</name>
<feature type="region of interest" description="Disordered" evidence="1">
    <location>
        <begin position="88"/>
        <end position="127"/>
    </location>
</feature>
<feature type="compositionally biased region" description="Polar residues" evidence="1">
    <location>
        <begin position="102"/>
        <end position="118"/>
    </location>
</feature>
<reference evidence="2" key="1">
    <citation type="submission" date="2022-03" db="EMBL/GenBank/DDBJ databases">
        <authorList>
            <person name="Sayadi A."/>
        </authorList>
    </citation>
    <scope>NUCLEOTIDE SEQUENCE</scope>
</reference>
<keyword evidence="3" id="KW-1185">Reference proteome</keyword>
<accession>A0A9P0PL62</accession>
<gene>
    <name evidence="2" type="ORF">ACAOBT_LOCUS16513</name>
</gene>
<evidence type="ECO:0000256" key="1">
    <source>
        <dbReference type="SAM" id="MobiDB-lite"/>
    </source>
</evidence>
<dbReference type="Gene3D" id="1.10.472.10">
    <property type="entry name" value="Cyclin-like"/>
    <property type="match status" value="1"/>
</dbReference>
<comment type="caution">
    <text evidence="2">The sequence shown here is derived from an EMBL/GenBank/DDBJ whole genome shotgun (WGS) entry which is preliminary data.</text>
</comment>
<feature type="compositionally biased region" description="Basic and acidic residues" evidence="1">
    <location>
        <begin position="1"/>
        <end position="10"/>
    </location>
</feature>
<sequence length="127" mass="13554">MSVSRSREQEVAGGRQSHGHSLCGAEPSLIQTPPSVIAAACIASAVRGLKLTTADAAVRETCSMLNIALRSVEYLVSVIDSAVASMASPQVQQQMKEHEKNASSQQGYESPQYGQPETPTEVESIYF</sequence>
<evidence type="ECO:0000313" key="3">
    <source>
        <dbReference type="Proteomes" id="UP001152888"/>
    </source>
</evidence>
<dbReference type="EMBL" id="CAKOFQ010006971">
    <property type="protein sequence ID" value="CAH1985169.1"/>
    <property type="molecule type" value="Genomic_DNA"/>
</dbReference>
<dbReference type="AlphaFoldDB" id="A0A9P0PL62"/>
<dbReference type="OrthoDB" id="306099at2759"/>
<organism evidence="2 3">
    <name type="scientific">Acanthoscelides obtectus</name>
    <name type="common">Bean weevil</name>
    <name type="synonym">Bruchus obtectus</name>
    <dbReference type="NCBI Taxonomy" id="200917"/>
    <lineage>
        <taxon>Eukaryota</taxon>
        <taxon>Metazoa</taxon>
        <taxon>Ecdysozoa</taxon>
        <taxon>Arthropoda</taxon>
        <taxon>Hexapoda</taxon>
        <taxon>Insecta</taxon>
        <taxon>Pterygota</taxon>
        <taxon>Neoptera</taxon>
        <taxon>Endopterygota</taxon>
        <taxon>Coleoptera</taxon>
        <taxon>Polyphaga</taxon>
        <taxon>Cucujiformia</taxon>
        <taxon>Chrysomeloidea</taxon>
        <taxon>Chrysomelidae</taxon>
        <taxon>Bruchinae</taxon>
        <taxon>Bruchini</taxon>
        <taxon>Acanthoscelides</taxon>
    </lineage>
</organism>
<protein>
    <submittedName>
        <fullName evidence="2">Uncharacterized protein</fullName>
    </submittedName>
</protein>